<dbReference type="HOGENOM" id="CLU_2155990_0_0_6"/>
<reference evidence="2" key="1">
    <citation type="submission" date="2012-12" db="EMBL/GenBank/DDBJ databases">
        <title>Genome Sequence of Photobacterium leiognathi lrivu.4.1.</title>
        <authorList>
            <person name="Urbanczyk H."/>
            <person name="Ogura Y."/>
            <person name="Hayashi T."/>
            <person name="Dunlap P.V."/>
        </authorList>
    </citation>
    <scope>NUCLEOTIDE SEQUENCE [LARGE SCALE GENOMIC DNA]</scope>
    <source>
        <strain evidence="2">lrivu.4.1</strain>
    </source>
</reference>
<dbReference type="Pfam" id="PF20289">
    <property type="entry name" value="MComp1"/>
    <property type="match status" value="1"/>
</dbReference>
<dbReference type="InterPro" id="IPR046905">
    <property type="entry name" value="ABC-3C_MC1"/>
</dbReference>
<protein>
    <submittedName>
        <fullName evidence="1">Uncharacterized protein</fullName>
    </submittedName>
</protein>
<dbReference type="AlphaFoldDB" id="X0NM16"/>
<name>X0NM16_PHOLE</name>
<gene>
    <name evidence="1" type="ORF">PLEI_0678</name>
</gene>
<evidence type="ECO:0000313" key="1">
    <source>
        <dbReference type="EMBL" id="GAD29032.1"/>
    </source>
</evidence>
<sequence>MKQKILFDYISPEYSLEVKETYTLQDFKIVRLKDFGGIFVCFCSFSTTKEIEEIWKKINGILASYLTEYFETDFQKWNVYFFLTTRKKTLPSLQYKIENDTFFLSKNSLTN</sequence>
<dbReference type="Proteomes" id="UP000030675">
    <property type="component" value="Unassembled WGS sequence"/>
</dbReference>
<proteinExistence type="predicted"/>
<dbReference type="EMBL" id="DF196810">
    <property type="protein sequence ID" value="GAD29032.1"/>
    <property type="molecule type" value="Genomic_DNA"/>
</dbReference>
<organism evidence="1 2">
    <name type="scientific">Photobacterium leiognathi lrivu.4.1</name>
    <dbReference type="NCBI Taxonomy" id="1248232"/>
    <lineage>
        <taxon>Bacteria</taxon>
        <taxon>Pseudomonadati</taxon>
        <taxon>Pseudomonadota</taxon>
        <taxon>Gammaproteobacteria</taxon>
        <taxon>Vibrionales</taxon>
        <taxon>Vibrionaceae</taxon>
        <taxon>Photobacterium</taxon>
    </lineage>
</organism>
<dbReference type="RefSeq" id="WP_023931620.1">
    <property type="nucleotide sequence ID" value="NZ_DF196810.1"/>
</dbReference>
<evidence type="ECO:0000313" key="2">
    <source>
        <dbReference type="Proteomes" id="UP000030675"/>
    </source>
</evidence>
<accession>X0NM16</accession>